<keyword evidence="7" id="KW-0630">Potassium</keyword>
<dbReference type="GO" id="GO:0016020">
    <property type="term" value="C:membrane"/>
    <property type="evidence" value="ECO:0007669"/>
    <property type="project" value="UniProtKB-SubCell"/>
</dbReference>
<keyword evidence="4" id="KW-0813">Transport</keyword>
<feature type="transmembrane region" description="Helical" evidence="13">
    <location>
        <begin position="65"/>
        <end position="85"/>
    </location>
</feature>
<dbReference type="Pfam" id="PF23259">
    <property type="entry name" value="CHX17_C"/>
    <property type="match status" value="1"/>
</dbReference>
<protein>
    <submittedName>
        <fullName evidence="17">Cation/H(+) antiporter 15</fullName>
    </submittedName>
</protein>
<evidence type="ECO:0000256" key="8">
    <source>
        <dbReference type="ARBA" id="ARBA00022989"/>
    </source>
</evidence>
<feature type="domain" description="Cation/H(+) antiporter C-terminal" evidence="16">
    <location>
        <begin position="547"/>
        <end position="694"/>
    </location>
</feature>
<dbReference type="Gene3D" id="3.40.50.12370">
    <property type="match status" value="1"/>
</dbReference>
<evidence type="ECO:0000256" key="3">
    <source>
        <dbReference type="ARBA" id="ARBA00004141"/>
    </source>
</evidence>
<evidence type="ECO:0000259" key="14">
    <source>
        <dbReference type="Pfam" id="PF00999"/>
    </source>
</evidence>
<evidence type="ECO:0000256" key="13">
    <source>
        <dbReference type="SAM" id="Phobius"/>
    </source>
</evidence>
<dbReference type="Pfam" id="PF23256">
    <property type="entry name" value="CHX17_2nd"/>
    <property type="match status" value="1"/>
</dbReference>
<dbReference type="InterPro" id="IPR050794">
    <property type="entry name" value="CPA2_transporter"/>
</dbReference>
<evidence type="ECO:0000256" key="4">
    <source>
        <dbReference type="ARBA" id="ARBA00022448"/>
    </source>
</evidence>
<evidence type="ECO:0000256" key="6">
    <source>
        <dbReference type="ARBA" id="ARBA00022692"/>
    </source>
</evidence>
<evidence type="ECO:0000256" key="7">
    <source>
        <dbReference type="ARBA" id="ARBA00022958"/>
    </source>
</evidence>
<dbReference type="GO" id="GO:0006813">
    <property type="term" value="P:potassium ion transport"/>
    <property type="evidence" value="ECO:0007669"/>
    <property type="project" value="UniProtKB-KW"/>
</dbReference>
<keyword evidence="9" id="KW-0406">Ion transport</keyword>
<evidence type="ECO:0000313" key="17">
    <source>
        <dbReference type="EMBL" id="OAY69051.1"/>
    </source>
</evidence>
<evidence type="ECO:0000259" key="15">
    <source>
        <dbReference type="Pfam" id="PF23256"/>
    </source>
</evidence>
<feature type="compositionally biased region" description="Polar residues" evidence="12">
    <location>
        <begin position="695"/>
        <end position="704"/>
    </location>
</feature>
<dbReference type="Gene3D" id="1.20.1530.20">
    <property type="match status" value="1"/>
</dbReference>
<evidence type="ECO:0000256" key="10">
    <source>
        <dbReference type="ARBA" id="ARBA00023136"/>
    </source>
</evidence>
<comment type="caution">
    <text evidence="17">The sequence shown here is derived from an EMBL/GenBank/DDBJ whole genome shotgun (WGS) entry which is preliminary data.</text>
</comment>
<feature type="transmembrane region" description="Helical" evidence="13">
    <location>
        <begin position="161"/>
        <end position="185"/>
    </location>
</feature>
<organism evidence="17 18">
    <name type="scientific">Ananas comosus</name>
    <name type="common">Pineapple</name>
    <name type="synonym">Ananas ananas</name>
    <dbReference type="NCBI Taxonomy" id="4615"/>
    <lineage>
        <taxon>Eukaryota</taxon>
        <taxon>Viridiplantae</taxon>
        <taxon>Streptophyta</taxon>
        <taxon>Embryophyta</taxon>
        <taxon>Tracheophyta</taxon>
        <taxon>Spermatophyta</taxon>
        <taxon>Magnoliopsida</taxon>
        <taxon>Liliopsida</taxon>
        <taxon>Poales</taxon>
        <taxon>Bromeliaceae</taxon>
        <taxon>Bromelioideae</taxon>
        <taxon>Ananas</taxon>
    </lineage>
</organism>
<name>A0A199UWQ6_ANACO</name>
<evidence type="ECO:0000256" key="9">
    <source>
        <dbReference type="ARBA" id="ARBA00023065"/>
    </source>
</evidence>
<proteinExistence type="inferred from homology"/>
<comment type="similarity">
    <text evidence="11">Belongs to the monovalent cation:proton antiporter 2 (CPA2) transporter (TC 2.A.37) family. CHX (TC 2.A.37.4) subfamily.</text>
</comment>
<gene>
    <name evidence="17" type="ORF">ACMD2_12005</name>
</gene>
<evidence type="ECO:0000256" key="2">
    <source>
        <dbReference type="ARBA" id="ARBA00004119"/>
    </source>
</evidence>
<evidence type="ECO:0000256" key="11">
    <source>
        <dbReference type="ARBA" id="ARBA00038341"/>
    </source>
</evidence>
<dbReference type="GO" id="GO:1902600">
    <property type="term" value="P:proton transmembrane transport"/>
    <property type="evidence" value="ECO:0007669"/>
    <property type="project" value="InterPro"/>
</dbReference>
<dbReference type="Pfam" id="PF00999">
    <property type="entry name" value="Na_H_Exchanger"/>
    <property type="match status" value="1"/>
</dbReference>
<dbReference type="InterPro" id="IPR057290">
    <property type="entry name" value="CHX17_C"/>
</dbReference>
<reference evidence="17 18" key="1">
    <citation type="journal article" date="2016" name="DNA Res.">
        <title>The draft genome of MD-2 pineapple using hybrid error correction of long reads.</title>
        <authorList>
            <person name="Redwan R.M."/>
            <person name="Saidin A."/>
            <person name="Kumar S.V."/>
        </authorList>
    </citation>
    <scope>NUCLEOTIDE SEQUENCE [LARGE SCALE GENOMIC DNA]</scope>
    <source>
        <strain evidence="18">cv. MD2</strain>
        <tissue evidence="17">Leaf</tissue>
    </source>
</reference>
<dbReference type="Proteomes" id="UP000092600">
    <property type="component" value="Unassembled WGS sequence"/>
</dbReference>
<feature type="transmembrane region" description="Helical" evidence="13">
    <location>
        <begin position="277"/>
        <end position="299"/>
    </location>
</feature>
<comment type="function">
    <text evidence="1">May function as sodium-coupled metabolite transporter across the chloroplast envelope.</text>
</comment>
<feature type="region of interest" description="Disordered" evidence="12">
    <location>
        <begin position="695"/>
        <end position="716"/>
    </location>
</feature>
<evidence type="ECO:0000256" key="1">
    <source>
        <dbReference type="ARBA" id="ARBA00003198"/>
    </source>
</evidence>
<evidence type="ECO:0000256" key="5">
    <source>
        <dbReference type="ARBA" id="ARBA00022538"/>
    </source>
</evidence>
<accession>A0A199UWQ6</accession>
<feature type="transmembrane region" description="Helical" evidence="13">
    <location>
        <begin position="126"/>
        <end position="149"/>
    </location>
</feature>
<feature type="transmembrane region" description="Helical" evidence="13">
    <location>
        <begin position="197"/>
        <end position="215"/>
    </location>
</feature>
<evidence type="ECO:0000259" key="16">
    <source>
        <dbReference type="Pfam" id="PF23259"/>
    </source>
</evidence>
<feature type="domain" description="Cation/H+ exchanger transmembrane" evidence="14">
    <location>
        <begin position="7"/>
        <end position="320"/>
    </location>
</feature>
<keyword evidence="6 13" id="KW-0812">Transmembrane</keyword>
<feature type="domain" description="Cation/H(+) antiporter central" evidence="15">
    <location>
        <begin position="401"/>
        <end position="527"/>
    </location>
</feature>
<feature type="transmembrane region" description="Helical" evidence="13">
    <location>
        <begin position="32"/>
        <end position="53"/>
    </location>
</feature>
<dbReference type="GO" id="GO:0006885">
    <property type="term" value="P:regulation of pH"/>
    <property type="evidence" value="ECO:0007669"/>
    <property type="project" value="TreeGrafter"/>
</dbReference>
<keyword evidence="10 13" id="KW-0472">Membrane</keyword>
<dbReference type="GO" id="GO:0012505">
    <property type="term" value="C:endomembrane system"/>
    <property type="evidence" value="ECO:0007669"/>
    <property type="project" value="TreeGrafter"/>
</dbReference>
<keyword evidence="5" id="KW-0633">Potassium transport</keyword>
<dbReference type="AlphaFoldDB" id="A0A199UWQ6"/>
<feature type="transmembrane region" description="Helical" evidence="13">
    <location>
        <begin position="92"/>
        <end position="114"/>
    </location>
</feature>
<evidence type="ECO:0000313" key="18">
    <source>
        <dbReference type="Proteomes" id="UP000092600"/>
    </source>
</evidence>
<evidence type="ECO:0000256" key="12">
    <source>
        <dbReference type="SAM" id="MobiDB-lite"/>
    </source>
</evidence>
<dbReference type="GO" id="GO:0009941">
    <property type="term" value="C:chloroplast envelope"/>
    <property type="evidence" value="ECO:0007669"/>
    <property type="project" value="UniProtKB-SubCell"/>
</dbReference>
<dbReference type="GO" id="GO:0015297">
    <property type="term" value="F:antiporter activity"/>
    <property type="evidence" value="ECO:0007669"/>
    <property type="project" value="InterPro"/>
</dbReference>
<dbReference type="PANTHER" id="PTHR32468:SF90">
    <property type="entry name" value="OS05G0473401 PROTEIN"/>
    <property type="match status" value="1"/>
</dbReference>
<sequence>MVIHQGGIILGPSFLGRHEGFRSAFFPQRGMAVLDTVGNFGVTYVVFLIGVKMDPGLPVRSGRRAVATGLSGFVSSLVITAAAAARTLHSHYLFVYALSASLSVSSFAVLVPILSELNLLNSDLGWMSIAASAVNDGLGWLVMISFVLIDAGAVSAFTSLRAFLAVAAMIAFIICIIRPAAVWIVDQTPPGRPVDEGYVFVFLLLVLILGLYSDLIGMSTIHGALALGLAIPDGPPLGSALEQKIETIATRMILPLYYVMMGLNTNLREIAWSPLHLIIFLSFLAKVAGVLLPSLYFRIPFRDALALGLFMNSKGIIELIDRHTYNNLLSSSLVVTAISAPLAAILCDPSRHYAVYRRCNLQHLKPDSELRILACVSDQSQVPCTIDLLDATHATARSPVAVYLLQLVELVGRSAPVFIPHKLPRSDSSASHRPINAPSAAPENDPVINAFLLLEQHYGGGGAMSVHPFTTISPYSSMHHEVCRLAVEKRAALVLLPFHRRQGLRNVNRQVIHGAPCSVAVLVDRLAADERNVRALARKADDEFAHDVAVLFFGGGDDREALAYAMRMARHPGVTTTVIRFLPSRSVRDDHGERRMDNKALEAVKSPAGRNNKVAYREELVGDMEEIVDVIRGLEERECDMVMVGMRHTWSAVMVPTVEGLSEWSECPELGIIGDFLASSDSGAGNAVLVVKQQDQSGSATAGYTSRPPGEDHSAS</sequence>
<dbReference type="InterPro" id="IPR006153">
    <property type="entry name" value="Cation/H_exchanger_TM"/>
</dbReference>
<dbReference type="EMBL" id="LSRQ01004588">
    <property type="protein sequence ID" value="OAY69051.1"/>
    <property type="molecule type" value="Genomic_DNA"/>
</dbReference>
<comment type="subcellular location">
    <subcellularLocation>
        <location evidence="3">Membrane</location>
        <topology evidence="3">Multi-pass membrane protein</topology>
    </subcellularLocation>
    <subcellularLocation>
        <location evidence="2">Plastid</location>
        <location evidence="2">Chloroplast envelope</location>
    </subcellularLocation>
</comment>
<dbReference type="PANTHER" id="PTHR32468">
    <property type="entry name" value="CATION/H + ANTIPORTER"/>
    <property type="match status" value="1"/>
</dbReference>
<keyword evidence="8 13" id="KW-1133">Transmembrane helix</keyword>
<dbReference type="InterPro" id="IPR057291">
    <property type="entry name" value="CHX17_2nd"/>
</dbReference>
<dbReference type="InterPro" id="IPR038770">
    <property type="entry name" value="Na+/solute_symporter_sf"/>
</dbReference>